<organism evidence="2 3">
    <name type="scientific">Oidiodendron maius (strain Zn)</name>
    <dbReference type="NCBI Taxonomy" id="913774"/>
    <lineage>
        <taxon>Eukaryota</taxon>
        <taxon>Fungi</taxon>
        <taxon>Dikarya</taxon>
        <taxon>Ascomycota</taxon>
        <taxon>Pezizomycotina</taxon>
        <taxon>Leotiomycetes</taxon>
        <taxon>Leotiomycetes incertae sedis</taxon>
        <taxon>Myxotrichaceae</taxon>
        <taxon>Oidiodendron</taxon>
    </lineage>
</organism>
<feature type="region of interest" description="Disordered" evidence="1">
    <location>
        <begin position="1"/>
        <end position="25"/>
    </location>
</feature>
<proteinExistence type="predicted"/>
<evidence type="ECO:0008006" key="4">
    <source>
        <dbReference type="Google" id="ProtNLM"/>
    </source>
</evidence>
<evidence type="ECO:0000313" key="3">
    <source>
        <dbReference type="Proteomes" id="UP000054321"/>
    </source>
</evidence>
<evidence type="ECO:0000313" key="2">
    <source>
        <dbReference type="EMBL" id="KIN01645.1"/>
    </source>
</evidence>
<dbReference type="PANTHER" id="PTHR37450">
    <property type="entry name" value="CIPC PROTEIN"/>
    <property type="match status" value="1"/>
</dbReference>
<dbReference type="HOGENOM" id="CLU_143683_0_0_1"/>
<dbReference type="OrthoDB" id="9895617at2759"/>
<keyword evidence="3" id="KW-1185">Reference proteome</keyword>
<gene>
    <name evidence="2" type="ORF">OIDMADRAFT_18595</name>
</gene>
<feature type="compositionally biased region" description="Basic and acidic residues" evidence="1">
    <location>
        <begin position="93"/>
        <end position="110"/>
    </location>
</feature>
<protein>
    <recommendedName>
        <fullName evidence="4">CipC-like antibiotic response protein</fullName>
    </recommendedName>
</protein>
<sequence>MPFGWGDSQDAYDQVNGDNFEDHKSSFGHEALAGAASFGAMKIFEDHQRKEGKPVSHQFAKELLVGFAGAEVDKLVETKGLDFIDREKAKHHARENAEHLYDEHYVRDQGADQYDPNQYQPHENIRNRDW</sequence>
<accession>A0A0C3HER9</accession>
<name>A0A0C3HER9_OIDMZ</name>
<dbReference type="EMBL" id="KN832875">
    <property type="protein sequence ID" value="KIN01645.1"/>
    <property type="molecule type" value="Genomic_DNA"/>
</dbReference>
<dbReference type="STRING" id="913774.A0A0C3HER9"/>
<evidence type="ECO:0000256" key="1">
    <source>
        <dbReference type="SAM" id="MobiDB-lite"/>
    </source>
</evidence>
<reference evidence="3" key="2">
    <citation type="submission" date="2015-01" db="EMBL/GenBank/DDBJ databases">
        <title>Evolutionary Origins and Diversification of the Mycorrhizal Mutualists.</title>
        <authorList>
            <consortium name="DOE Joint Genome Institute"/>
            <consortium name="Mycorrhizal Genomics Consortium"/>
            <person name="Kohler A."/>
            <person name="Kuo A."/>
            <person name="Nagy L.G."/>
            <person name="Floudas D."/>
            <person name="Copeland A."/>
            <person name="Barry K.W."/>
            <person name="Cichocki N."/>
            <person name="Veneault-Fourrey C."/>
            <person name="LaButti K."/>
            <person name="Lindquist E.A."/>
            <person name="Lipzen A."/>
            <person name="Lundell T."/>
            <person name="Morin E."/>
            <person name="Murat C."/>
            <person name="Riley R."/>
            <person name="Ohm R."/>
            <person name="Sun H."/>
            <person name="Tunlid A."/>
            <person name="Henrissat B."/>
            <person name="Grigoriev I.V."/>
            <person name="Hibbett D.S."/>
            <person name="Martin F."/>
        </authorList>
    </citation>
    <scope>NUCLEOTIDE SEQUENCE [LARGE SCALE GENOMIC DNA]</scope>
    <source>
        <strain evidence="3">Zn</strain>
    </source>
</reference>
<dbReference type="AlphaFoldDB" id="A0A0C3HER9"/>
<dbReference type="Proteomes" id="UP000054321">
    <property type="component" value="Unassembled WGS sequence"/>
</dbReference>
<dbReference type="InterPro" id="IPR022234">
    <property type="entry name" value="DUF3759"/>
</dbReference>
<dbReference type="PANTHER" id="PTHR37450:SF1">
    <property type="entry name" value="CIPC PROTEIN"/>
    <property type="match status" value="1"/>
</dbReference>
<dbReference type="Pfam" id="PF12585">
    <property type="entry name" value="DUF3759"/>
    <property type="match status" value="1"/>
</dbReference>
<dbReference type="InParanoid" id="A0A0C3HER9"/>
<reference evidence="2 3" key="1">
    <citation type="submission" date="2014-04" db="EMBL/GenBank/DDBJ databases">
        <authorList>
            <consortium name="DOE Joint Genome Institute"/>
            <person name="Kuo A."/>
            <person name="Martino E."/>
            <person name="Perotto S."/>
            <person name="Kohler A."/>
            <person name="Nagy L.G."/>
            <person name="Floudas D."/>
            <person name="Copeland A."/>
            <person name="Barry K.W."/>
            <person name="Cichocki N."/>
            <person name="Veneault-Fourrey C."/>
            <person name="LaButti K."/>
            <person name="Lindquist E.A."/>
            <person name="Lipzen A."/>
            <person name="Lundell T."/>
            <person name="Morin E."/>
            <person name="Murat C."/>
            <person name="Sun H."/>
            <person name="Tunlid A."/>
            <person name="Henrissat B."/>
            <person name="Grigoriev I.V."/>
            <person name="Hibbett D.S."/>
            <person name="Martin F."/>
            <person name="Nordberg H.P."/>
            <person name="Cantor M.N."/>
            <person name="Hua S.X."/>
        </authorList>
    </citation>
    <scope>NUCLEOTIDE SEQUENCE [LARGE SCALE GENOMIC DNA]</scope>
    <source>
        <strain evidence="2 3">Zn</strain>
    </source>
</reference>
<feature type="region of interest" description="Disordered" evidence="1">
    <location>
        <begin position="93"/>
        <end position="130"/>
    </location>
</feature>